<dbReference type="EMBL" id="LGGH01000157">
    <property type="protein sequence ID" value="KUK66879.1"/>
    <property type="molecule type" value="Genomic_DNA"/>
</dbReference>
<reference evidence="3 8" key="3">
    <citation type="journal article" date="2018" name="Nat. Biotechnol.">
        <title>A standardized bacterial taxonomy based on genome phylogeny substantially revises the tree of life.</title>
        <authorList>
            <person name="Parks D.H."/>
            <person name="Chuvochina M."/>
            <person name="Waite D.W."/>
            <person name="Rinke C."/>
            <person name="Skarshewski A."/>
            <person name="Chaumeil P.A."/>
            <person name="Hugenholtz P."/>
        </authorList>
    </citation>
    <scope>NUCLEOTIDE SEQUENCE [LARGE SCALE GENOMIC DNA]</scope>
    <source>
        <strain evidence="3">UBA9905</strain>
    </source>
</reference>
<comment type="caution">
    <text evidence="4">The sequence shown here is derived from an EMBL/GenBank/DDBJ whole genome shotgun (WGS) entry which is preliminary data.</text>
</comment>
<dbReference type="PANTHER" id="PTHR12227">
    <property type="entry name" value="GLYCERATE KINASE"/>
    <property type="match status" value="1"/>
</dbReference>
<dbReference type="GO" id="GO:0005737">
    <property type="term" value="C:cytoplasm"/>
    <property type="evidence" value="ECO:0007669"/>
    <property type="project" value="TreeGrafter"/>
</dbReference>
<dbReference type="Proteomes" id="UP000264215">
    <property type="component" value="Unassembled WGS sequence"/>
</dbReference>
<dbReference type="AlphaFoldDB" id="A0A117LTQ0"/>
<feature type="domain" description="MOFRL" evidence="1">
    <location>
        <begin position="302"/>
        <end position="406"/>
    </location>
</feature>
<evidence type="ECO:0000259" key="1">
    <source>
        <dbReference type="Pfam" id="PF05161"/>
    </source>
</evidence>
<dbReference type="Pfam" id="PF13660">
    <property type="entry name" value="DUF4147"/>
    <property type="match status" value="1"/>
</dbReference>
<dbReference type="Gene3D" id="3.40.50.10180">
    <property type="entry name" value="Glycerate kinase, MOFRL-like N-terminal domain"/>
    <property type="match status" value="1"/>
</dbReference>
<evidence type="ECO:0000313" key="7">
    <source>
        <dbReference type="Proteomes" id="UP000055014"/>
    </source>
</evidence>
<dbReference type="InterPro" id="IPR039760">
    <property type="entry name" value="MOFRL_protein"/>
</dbReference>
<feature type="domain" description="MOFRL-associated" evidence="2">
    <location>
        <begin position="8"/>
        <end position="229"/>
    </location>
</feature>
<dbReference type="InterPro" id="IPR038614">
    <property type="entry name" value="GK_N_sf"/>
</dbReference>
<evidence type="ECO:0000313" key="6">
    <source>
        <dbReference type="Proteomes" id="UP000054260"/>
    </source>
</evidence>
<reference evidence="6 7" key="2">
    <citation type="journal article" date="2015" name="MBio">
        <title>Genome-Resolved Metagenomic Analysis Reveals Roles for Candidate Phyla and Other Microbial Community Members in Biogeochemical Transformations in Oil Reservoirs.</title>
        <authorList>
            <person name="Hu P."/>
            <person name="Tom L."/>
            <person name="Singh A."/>
            <person name="Thomas B.C."/>
            <person name="Baker B.J."/>
            <person name="Piceno Y.M."/>
            <person name="Andersen G.L."/>
            <person name="Banfield J.F."/>
        </authorList>
    </citation>
    <scope>NUCLEOTIDE SEQUENCE [LARGE SCALE GENOMIC DNA]</scope>
</reference>
<dbReference type="InterPro" id="IPR037035">
    <property type="entry name" value="GK-like_C_sf"/>
</dbReference>
<dbReference type="EMBL" id="LGGW01000068">
    <property type="protein sequence ID" value="KUK89767.1"/>
    <property type="molecule type" value="Genomic_DNA"/>
</dbReference>
<evidence type="ECO:0000313" key="5">
    <source>
        <dbReference type="EMBL" id="KUK89767.1"/>
    </source>
</evidence>
<dbReference type="EMBL" id="DQBS01000161">
    <property type="protein sequence ID" value="HCO70345.1"/>
    <property type="molecule type" value="Genomic_DNA"/>
</dbReference>
<dbReference type="PATRIC" id="fig|1236046.5.peg.489"/>
<dbReference type="InterPro" id="IPR007835">
    <property type="entry name" value="MOFRL"/>
</dbReference>
<evidence type="ECO:0000259" key="2">
    <source>
        <dbReference type="Pfam" id="PF13660"/>
    </source>
</evidence>
<dbReference type="Gene3D" id="3.40.1480.10">
    <property type="entry name" value="MOFRL domain"/>
    <property type="match status" value="1"/>
</dbReference>
<sequence>MREIRKDARYIIEKSLEAVQPESSVKKALEKSGLTGPIFLLAIGKAAWRMARAAKEKLGQEIESGIVITKYGYSQGEIEGLEVFEAGHPILDIKTVEATDYALKMIESRRPEKILFLISGGGSALFEKPVEGVTFEDLVEVNNKLFRSGASIVEVNTVRKHLSSVKGGRFAKLVAPSQIYMLVLSDVLGDRLDSIASGPAYPDSSTSEEALAVIEKYGLKPRPEVLEALKIETPDRLHNVQTEIIGSITRACESAVTFARELGYNTSILTTSLDCEARDAGAFLAAIAREELFNRPVERPAALIVGGETVVHVRGEGLGGRCQELALAFSIAADRMQNVSLACVGTDGTDGPTDAAGAIVDGRTMQRMIDAGIDPQRFLLDNDSYHALEKSGDLVKTGPTGTNVNDLIVLLCE</sequence>
<keyword evidence="4" id="KW-0418">Kinase</keyword>
<accession>A0A117LTQ0</accession>
<keyword evidence="4" id="KW-0808">Transferase</keyword>
<evidence type="ECO:0000313" key="3">
    <source>
        <dbReference type="EMBL" id="HCO70345.1"/>
    </source>
</evidence>
<dbReference type="Proteomes" id="UP000055014">
    <property type="component" value="Unassembled WGS sequence"/>
</dbReference>
<dbReference type="SUPFAM" id="SSF82544">
    <property type="entry name" value="GckA/TtuD-like"/>
    <property type="match status" value="1"/>
</dbReference>
<organism evidence="4 6">
    <name type="scientific">Mesotoga infera</name>
    <dbReference type="NCBI Taxonomy" id="1236046"/>
    <lineage>
        <taxon>Bacteria</taxon>
        <taxon>Thermotogati</taxon>
        <taxon>Thermotogota</taxon>
        <taxon>Thermotogae</taxon>
        <taxon>Kosmotogales</taxon>
        <taxon>Kosmotogaceae</taxon>
        <taxon>Mesotoga</taxon>
    </lineage>
</organism>
<dbReference type="Proteomes" id="UP000054260">
    <property type="component" value="Unassembled WGS sequence"/>
</dbReference>
<proteinExistence type="predicted"/>
<name>A0A117LTQ0_9BACT</name>
<evidence type="ECO:0000313" key="4">
    <source>
        <dbReference type="EMBL" id="KUK66879.1"/>
    </source>
</evidence>
<reference evidence="4" key="1">
    <citation type="journal article" date="2015" name="MBio">
        <title>Genome-resolved metagenomic analysis reveals roles for candidate phyla and other microbial community members in biogeochemical transformations in oil reservoirs.</title>
        <authorList>
            <person name="Hu P."/>
            <person name="Tom L."/>
            <person name="Singh A."/>
            <person name="Thomas B.C."/>
            <person name="Baker B.J."/>
            <person name="Piceno Y.M."/>
            <person name="Andersen G.L."/>
            <person name="Banfield J.F."/>
        </authorList>
    </citation>
    <scope>NUCLEOTIDE SEQUENCE [LARGE SCALE GENOMIC DNA]</scope>
    <source>
        <strain evidence="4">46_47</strain>
        <strain evidence="5">46_70</strain>
    </source>
</reference>
<gene>
    <name evidence="3" type="ORF">DIT26_07215</name>
    <name evidence="4" type="ORF">XD86_1009</name>
    <name evidence="5" type="ORF">XE02_0868</name>
</gene>
<dbReference type="InterPro" id="IPR025286">
    <property type="entry name" value="MOFRL_assoc_dom"/>
</dbReference>
<dbReference type="PANTHER" id="PTHR12227:SF0">
    <property type="entry name" value="GLYCERATE KINASE"/>
    <property type="match status" value="1"/>
</dbReference>
<protein>
    <submittedName>
        <fullName evidence="4">Glycerate 2-kinase</fullName>
    </submittedName>
    <submittedName>
        <fullName evidence="3">Glycerate kinase</fullName>
    </submittedName>
</protein>
<evidence type="ECO:0000313" key="8">
    <source>
        <dbReference type="Proteomes" id="UP000264215"/>
    </source>
</evidence>
<dbReference type="GO" id="GO:0008887">
    <property type="term" value="F:glycerate kinase activity"/>
    <property type="evidence" value="ECO:0007669"/>
    <property type="project" value="InterPro"/>
</dbReference>
<dbReference type="Pfam" id="PF05161">
    <property type="entry name" value="MOFRL"/>
    <property type="match status" value="1"/>
</dbReference>